<feature type="domain" description="Transcription elongation factor GreA/GreB C-terminal" evidence="1">
    <location>
        <begin position="52"/>
        <end position="117"/>
    </location>
</feature>
<name>A0A644SZ89_9ZZZZ</name>
<dbReference type="Pfam" id="PF01272">
    <property type="entry name" value="GreA_GreB"/>
    <property type="match status" value="1"/>
</dbReference>
<keyword evidence="2" id="KW-0648">Protein biosynthesis</keyword>
<protein>
    <submittedName>
        <fullName evidence="2">Transcription elongation factor GreA</fullName>
    </submittedName>
</protein>
<accession>A0A644SZ89</accession>
<dbReference type="GO" id="GO:0006354">
    <property type="term" value="P:DNA-templated transcription elongation"/>
    <property type="evidence" value="ECO:0007669"/>
    <property type="project" value="TreeGrafter"/>
</dbReference>
<dbReference type="GO" id="GO:0003677">
    <property type="term" value="F:DNA binding"/>
    <property type="evidence" value="ECO:0007669"/>
    <property type="project" value="InterPro"/>
</dbReference>
<dbReference type="InterPro" id="IPR036953">
    <property type="entry name" value="GreA/GreB_C_sf"/>
</dbReference>
<evidence type="ECO:0000259" key="1">
    <source>
        <dbReference type="Pfam" id="PF01272"/>
    </source>
</evidence>
<comment type="caution">
    <text evidence="2">The sequence shown here is derived from an EMBL/GenBank/DDBJ whole genome shotgun (WGS) entry which is preliminary data.</text>
</comment>
<gene>
    <name evidence="2" type="primary">greA_4</name>
    <name evidence="2" type="ORF">SDC9_04497</name>
</gene>
<dbReference type="SUPFAM" id="SSF54534">
    <property type="entry name" value="FKBP-like"/>
    <property type="match status" value="1"/>
</dbReference>
<dbReference type="PANTHER" id="PTHR30437:SF4">
    <property type="entry name" value="TRANSCRIPTION ELONGATION FACTOR GREA"/>
    <property type="match status" value="1"/>
</dbReference>
<dbReference type="Gene3D" id="3.10.50.30">
    <property type="entry name" value="Transcription elongation factor, GreA/GreB, C-terminal domain"/>
    <property type="match status" value="1"/>
</dbReference>
<evidence type="ECO:0000313" key="2">
    <source>
        <dbReference type="EMBL" id="MPL58951.1"/>
    </source>
</evidence>
<dbReference type="GO" id="GO:0070063">
    <property type="term" value="F:RNA polymerase binding"/>
    <property type="evidence" value="ECO:0007669"/>
    <property type="project" value="InterPro"/>
</dbReference>
<dbReference type="InterPro" id="IPR001437">
    <property type="entry name" value="Tscrpt_elong_fac_GreA/B_C"/>
</dbReference>
<reference evidence="2" key="1">
    <citation type="submission" date="2019-08" db="EMBL/GenBank/DDBJ databases">
        <authorList>
            <person name="Kucharzyk K."/>
            <person name="Murdoch R.W."/>
            <person name="Higgins S."/>
            <person name="Loffler F."/>
        </authorList>
    </citation>
    <scope>NUCLEOTIDE SEQUENCE</scope>
</reference>
<organism evidence="2">
    <name type="scientific">bioreactor metagenome</name>
    <dbReference type="NCBI Taxonomy" id="1076179"/>
    <lineage>
        <taxon>unclassified sequences</taxon>
        <taxon>metagenomes</taxon>
        <taxon>ecological metagenomes</taxon>
    </lineage>
</organism>
<dbReference type="EMBL" id="VSSQ01000008">
    <property type="protein sequence ID" value="MPL58951.1"/>
    <property type="molecule type" value="Genomic_DNA"/>
</dbReference>
<proteinExistence type="predicted"/>
<dbReference type="AlphaFoldDB" id="A0A644SZ89"/>
<dbReference type="GO" id="GO:0032784">
    <property type="term" value="P:regulation of DNA-templated transcription elongation"/>
    <property type="evidence" value="ECO:0007669"/>
    <property type="project" value="InterPro"/>
</dbReference>
<sequence length="126" mass="13671">MSGVMILADGLKRLKALVNLLRANRKTDKAAALASRVSFLEAQERSGSKLPRVWPNSYVTVKNLDSGETYGYKLVFPNEADGGKGNISLLTPLGMALIGRERGESFVYNSPGGLVRMVLLDLSNED</sequence>
<dbReference type="GO" id="GO:0003746">
    <property type="term" value="F:translation elongation factor activity"/>
    <property type="evidence" value="ECO:0007669"/>
    <property type="project" value="UniProtKB-KW"/>
</dbReference>
<dbReference type="InterPro" id="IPR023459">
    <property type="entry name" value="Tscrpt_elong_fac_GreA/B_fam"/>
</dbReference>
<keyword evidence="2" id="KW-0251">Elongation factor</keyword>
<dbReference type="PANTHER" id="PTHR30437">
    <property type="entry name" value="TRANSCRIPTION ELONGATION FACTOR GREA"/>
    <property type="match status" value="1"/>
</dbReference>